<dbReference type="PANTHER" id="PTHR43539">
    <property type="entry name" value="FLAVIN-BINDING MONOOXYGENASE-LIKE PROTEIN (AFU_ORTHOLOGUE AFUA_4G09220)"/>
    <property type="match status" value="1"/>
</dbReference>
<keyword evidence="2" id="KW-1185">Reference proteome</keyword>
<sequence length="605" mass="70003">MASENKKMPGQYDYIIVGAGPGGCQMGYFLEKKKRSYAILEMNDLPGSSFAEHPRHRTLISINKRFNPFPEPEYNMRHDWNSLLSDDPELLFTKYSKELFPNADDLVRYMNDFAKKFNLNIHYNTRVQKIKKLESQPKSSENFSLQTSKGEYRCKVLLMATGARDEKVPKKIKGHELMETYCNHSLDTEKYNGKKVLILGNGNSAFEVANHLAGAASIIHIFGDRKVKHAWDTHFVGDLRAVNDTVLDMYQLKSLHVYQAVNLIEVEKTDEGYVCTIDDIVPHWRESQGHVKVKLPPYDHVICCTGFNYVDLTMFDDNCKPVTKQDDKFPVISNTWESNIDNMYFMGTVMQCRDRKAASGFIHGFRYNVRTLHKFLEERYEEVPYPRELYPLEINTLSDKILERVSVSDGIYQMNNELCHVIAIPEIDPNMKGEIKAELYQDFPKPYVLETAIKGRFAKYKHVFVIVLAYGFQDFGEDGKHAMEFAHFPELNATDCQAFLHPVITYYKDGDLKDELKLPESLMLRFDIPLTLNQNPDVGNNRLRNFINKQLNLKPGQHLYEGFFMEKVSDRVTPFTEDEKSRVPDLSVFKRCIPFSIDLKPKLAH</sequence>
<dbReference type="PRINTS" id="PR00411">
    <property type="entry name" value="PNDRDTASEI"/>
</dbReference>
<dbReference type="PRINTS" id="PR00368">
    <property type="entry name" value="FADPNR"/>
</dbReference>
<proteinExistence type="predicted"/>
<keyword evidence="1" id="KW-0560">Oxidoreductase</keyword>
<dbReference type="InterPro" id="IPR036188">
    <property type="entry name" value="FAD/NAD-bd_sf"/>
</dbReference>
<organism evidence="2 3">
    <name type="scientific">Saccoglossus kowalevskii</name>
    <name type="common">Acorn worm</name>
    <dbReference type="NCBI Taxonomy" id="10224"/>
    <lineage>
        <taxon>Eukaryota</taxon>
        <taxon>Metazoa</taxon>
        <taxon>Hemichordata</taxon>
        <taxon>Enteropneusta</taxon>
        <taxon>Harrimaniidae</taxon>
        <taxon>Saccoglossus</taxon>
    </lineage>
</organism>
<dbReference type="PANTHER" id="PTHR43539:SF23">
    <property type="entry name" value="FAD-DEPENDENT OXIDOREDUCTASE DOMAIN-CONTAINING PROTEIN 2"/>
    <property type="match status" value="1"/>
</dbReference>
<evidence type="ECO:0000313" key="3">
    <source>
        <dbReference type="RefSeq" id="XP_002737185.1"/>
    </source>
</evidence>
<accession>A0ABM0GTS1</accession>
<dbReference type="Pfam" id="PF13738">
    <property type="entry name" value="Pyr_redox_3"/>
    <property type="match status" value="1"/>
</dbReference>
<dbReference type="GeneID" id="100368232"/>
<dbReference type="RefSeq" id="XP_002737185.1">
    <property type="nucleotide sequence ID" value="XM_002737139.2"/>
</dbReference>
<gene>
    <name evidence="3" type="primary">LOC100368232</name>
</gene>
<dbReference type="Proteomes" id="UP000694865">
    <property type="component" value="Unplaced"/>
</dbReference>
<dbReference type="Gene3D" id="3.50.50.60">
    <property type="entry name" value="FAD/NAD(P)-binding domain"/>
    <property type="match status" value="2"/>
</dbReference>
<protein>
    <submittedName>
        <fullName evidence="3">FAD-dependent oxidoreductase domain-containing protein 2-like</fullName>
    </submittedName>
</protein>
<dbReference type="SUPFAM" id="SSF51905">
    <property type="entry name" value="FAD/NAD(P)-binding domain"/>
    <property type="match status" value="2"/>
</dbReference>
<name>A0ABM0GTS1_SACKO</name>
<dbReference type="InterPro" id="IPR050982">
    <property type="entry name" value="Auxin_biosynth/cation_transpt"/>
</dbReference>
<evidence type="ECO:0000256" key="1">
    <source>
        <dbReference type="ARBA" id="ARBA00023002"/>
    </source>
</evidence>
<evidence type="ECO:0000313" key="2">
    <source>
        <dbReference type="Proteomes" id="UP000694865"/>
    </source>
</evidence>
<reference evidence="3" key="1">
    <citation type="submission" date="2025-08" db="UniProtKB">
        <authorList>
            <consortium name="RefSeq"/>
        </authorList>
    </citation>
    <scope>IDENTIFICATION</scope>
    <source>
        <tissue evidence="3">Testes</tissue>
    </source>
</reference>